<organism evidence="3 4">
    <name type="scientific">Scleropages formosus</name>
    <name type="common">Asian bonytongue</name>
    <name type="synonym">Osteoglossum formosum</name>
    <dbReference type="NCBI Taxonomy" id="113540"/>
    <lineage>
        <taxon>Eukaryota</taxon>
        <taxon>Metazoa</taxon>
        <taxon>Chordata</taxon>
        <taxon>Craniata</taxon>
        <taxon>Vertebrata</taxon>
        <taxon>Euteleostomi</taxon>
        <taxon>Actinopterygii</taxon>
        <taxon>Neopterygii</taxon>
        <taxon>Teleostei</taxon>
        <taxon>Osteoglossocephala</taxon>
        <taxon>Osteoglossomorpha</taxon>
        <taxon>Osteoglossiformes</taxon>
        <taxon>Osteoglossidae</taxon>
        <taxon>Scleropages</taxon>
    </lineage>
</organism>
<feature type="signal peptide" evidence="1">
    <location>
        <begin position="1"/>
        <end position="19"/>
    </location>
</feature>
<dbReference type="InterPro" id="IPR036179">
    <property type="entry name" value="Ig-like_dom_sf"/>
</dbReference>
<dbReference type="InterPro" id="IPR003598">
    <property type="entry name" value="Ig_sub2"/>
</dbReference>
<evidence type="ECO:0000313" key="4">
    <source>
        <dbReference type="Proteomes" id="UP000694397"/>
    </source>
</evidence>
<evidence type="ECO:0000259" key="2">
    <source>
        <dbReference type="PROSITE" id="PS50835"/>
    </source>
</evidence>
<dbReference type="GeneTree" id="ENSGT01150000286924"/>
<dbReference type="Proteomes" id="UP000694397">
    <property type="component" value="Chromosome 18"/>
</dbReference>
<feature type="chain" id="PRO_5034077904" evidence="1">
    <location>
        <begin position="20"/>
        <end position="323"/>
    </location>
</feature>
<name>A0A8C9S6R9_SCLFO</name>
<dbReference type="AlphaFoldDB" id="A0A8C9S6R9"/>
<dbReference type="InterPro" id="IPR013783">
    <property type="entry name" value="Ig-like_fold"/>
</dbReference>
<dbReference type="InterPro" id="IPR007110">
    <property type="entry name" value="Ig-like_dom"/>
</dbReference>
<dbReference type="SMART" id="SM00408">
    <property type="entry name" value="IGc2"/>
    <property type="match status" value="1"/>
</dbReference>
<reference evidence="3" key="3">
    <citation type="submission" date="2025-09" db="UniProtKB">
        <authorList>
            <consortium name="Ensembl"/>
        </authorList>
    </citation>
    <scope>IDENTIFICATION</scope>
</reference>
<dbReference type="Gene3D" id="2.60.40.10">
    <property type="entry name" value="Immunoglobulins"/>
    <property type="match status" value="3"/>
</dbReference>
<accession>A0A8C9S6R9</accession>
<reference evidence="3" key="2">
    <citation type="submission" date="2025-08" db="UniProtKB">
        <authorList>
            <consortium name="Ensembl"/>
        </authorList>
    </citation>
    <scope>IDENTIFICATION</scope>
</reference>
<protein>
    <submittedName>
        <fullName evidence="3">Myelin-associated glycoprotein-like</fullName>
    </submittedName>
</protein>
<proteinExistence type="predicted"/>
<gene>
    <name evidence="3" type="primary">LOC108919126</name>
</gene>
<dbReference type="PANTHER" id="PTHR46484:SF1">
    <property type="entry name" value="SCHWANN CELL MYELIN PROTEIN-RELATED"/>
    <property type="match status" value="1"/>
</dbReference>
<dbReference type="OrthoDB" id="10039395at2759"/>
<keyword evidence="4" id="KW-1185">Reference proteome</keyword>
<reference evidence="3 4" key="1">
    <citation type="submission" date="2019-04" db="EMBL/GenBank/DDBJ databases">
        <authorList>
            <consortium name="Wellcome Sanger Institute Data Sharing"/>
        </authorList>
    </citation>
    <scope>NUCLEOTIDE SEQUENCE [LARGE SCALE GENOMIC DNA]</scope>
</reference>
<dbReference type="PANTHER" id="PTHR46484">
    <property type="entry name" value="SI:CH211-171H4.5-RELATED"/>
    <property type="match status" value="1"/>
</dbReference>
<dbReference type="Pfam" id="PF13927">
    <property type="entry name" value="Ig_3"/>
    <property type="match status" value="1"/>
</dbReference>
<dbReference type="PROSITE" id="PS50835">
    <property type="entry name" value="IG_LIKE"/>
    <property type="match status" value="1"/>
</dbReference>
<evidence type="ECO:0000313" key="3">
    <source>
        <dbReference type="Ensembl" id="ENSSFOP00015031234.2"/>
    </source>
</evidence>
<dbReference type="Ensembl" id="ENSSFOT00015031586.2">
    <property type="protein sequence ID" value="ENSSFOP00015031234.2"/>
    <property type="gene ID" value="ENSSFOG00015020021.2"/>
</dbReference>
<keyword evidence="1" id="KW-0732">Signal</keyword>
<sequence length="323" mass="36346">MGCCGRRVFLLWIVEVIRAVILANAQWSVTMPGHITALTGSCVIIPCQFTCPWNYQPKEVVWYQYVSYGYPLVYSKNKPGGVIEKFRYKTELVGNATEKNCSLKIKDVHSTQNQEKIYVWIDPDMISYRDYKFYDTTVTLNVKDVVAPPEMSVTGEQTEGKTIKVYCTAVHTCPSSPPSLSFGDQQGSIQVSHTKEEMGQWRVTAEISWKAHDEDHGKMVSCTITHPGNRNATMRVALIVTSSPSNVSVTQHPGRPLEGQPVNLSCLSQSYPPAKSYRWYRVQRGHMVQQEGESQNLYLAKVSRDTGYYSCSARNDFGEASSK</sequence>
<evidence type="ECO:0000256" key="1">
    <source>
        <dbReference type="SAM" id="SignalP"/>
    </source>
</evidence>
<feature type="domain" description="Ig-like" evidence="2">
    <location>
        <begin position="244"/>
        <end position="323"/>
    </location>
</feature>
<dbReference type="SUPFAM" id="SSF48726">
    <property type="entry name" value="Immunoglobulin"/>
    <property type="match status" value="3"/>
</dbReference>